<feature type="compositionally biased region" description="Low complexity" evidence="1">
    <location>
        <begin position="325"/>
        <end position="343"/>
    </location>
</feature>
<dbReference type="InterPro" id="IPR036291">
    <property type="entry name" value="NAD(P)-bd_dom_sf"/>
</dbReference>
<evidence type="ECO:0000256" key="1">
    <source>
        <dbReference type="SAM" id="MobiDB-lite"/>
    </source>
</evidence>
<feature type="region of interest" description="Disordered" evidence="1">
    <location>
        <begin position="314"/>
        <end position="381"/>
    </location>
</feature>
<dbReference type="Gene3D" id="3.40.50.720">
    <property type="entry name" value="NAD(P)-binding Rossmann-like Domain"/>
    <property type="match status" value="1"/>
</dbReference>
<evidence type="ECO:0000313" key="3">
    <source>
        <dbReference type="Proteomes" id="UP000279236"/>
    </source>
</evidence>
<feature type="region of interest" description="Disordered" evidence="1">
    <location>
        <begin position="258"/>
        <end position="278"/>
    </location>
</feature>
<dbReference type="GO" id="GO:0005737">
    <property type="term" value="C:cytoplasm"/>
    <property type="evidence" value="ECO:0007669"/>
    <property type="project" value="TreeGrafter"/>
</dbReference>
<dbReference type="InterPro" id="IPR051783">
    <property type="entry name" value="NAD(P)-dependent_oxidoreduct"/>
</dbReference>
<accession>A0A427XWV5</accession>
<organism evidence="2 3">
    <name type="scientific">Apiotrichum porosum</name>
    <dbReference type="NCBI Taxonomy" id="105984"/>
    <lineage>
        <taxon>Eukaryota</taxon>
        <taxon>Fungi</taxon>
        <taxon>Dikarya</taxon>
        <taxon>Basidiomycota</taxon>
        <taxon>Agaricomycotina</taxon>
        <taxon>Tremellomycetes</taxon>
        <taxon>Trichosporonales</taxon>
        <taxon>Trichosporonaceae</taxon>
        <taxon>Apiotrichum</taxon>
    </lineage>
</organism>
<feature type="compositionally biased region" description="Basic and acidic residues" evidence="1">
    <location>
        <begin position="357"/>
        <end position="369"/>
    </location>
</feature>
<name>A0A427XWV5_9TREE</name>
<dbReference type="GO" id="GO:0004029">
    <property type="term" value="F:aldehyde dehydrogenase (NAD+) activity"/>
    <property type="evidence" value="ECO:0007669"/>
    <property type="project" value="TreeGrafter"/>
</dbReference>
<gene>
    <name evidence="2" type="ORF">EHS24_007056</name>
</gene>
<dbReference type="RefSeq" id="XP_028477328.1">
    <property type="nucleotide sequence ID" value="XM_028622436.1"/>
</dbReference>
<evidence type="ECO:0000313" key="2">
    <source>
        <dbReference type="EMBL" id="RSH83376.1"/>
    </source>
</evidence>
<proteinExistence type="predicted"/>
<comment type="caution">
    <text evidence="2">The sequence shown here is derived from an EMBL/GenBank/DDBJ whole genome shotgun (WGS) entry which is preliminary data.</text>
</comment>
<dbReference type="EMBL" id="RSCE01000004">
    <property type="protein sequence ID" value="RSH83376.1"/>
    <property type="molecule type" value="Genomic_DNA"/>
</dbReference>
<dbReference type="PANTHER" id="PTHR48079">
    <property type="entry name" value="PROTEIN YEEZ"/>
    <property type="match status" value="1"/>
</dbReference>
<sequence>MKVLVLGASGFIGLPVALAFARNGHIVYGTTRDGKAARQLAKHEIVPLICPANGAHGVAVWGKIAGDVDVVIDTIRSMDAEQPLGALRAIEAVAGRGTPGTRITYIYTGSTWSHMKGSGGLDTWSSEQNPHSNTLDGAWRREVEEAVLGSDKVNGIVIRPAVLYGRSGSMLEPFLLAPAYDAAKSSGTFDVIGLNDTRLLMVHQDDLADLYLRAGERGPLLKGNAFVGANPQSERWVDILDAVVRVSGAKGYRLRAPAENMRESESGFPSSPTTRTPMIPMGVVPSVVASSASVNGNGNETGVAVAAGNAQSTHRSTLSVDADVPTLGLSPPASPSPLTRRTSMPTSPSPLGGVAGREAHEAHQARERAYSGTGSSDLSRSPVAFTSSSLWPVTETLPLPIPGAQAQPHTLSPRASAASLTSIASSVSATSASNRGGSGLGWGLAMEAAWASTTNLRPTLAHSLTGWSPRKPGLVDGMDLYWAAFAAHYEFKKIIPAWDLPGVQPPQRVTIGCSHGN</sequence>
<dbReference type="Proteomes" id="UP000279236">
    <property type="component" value="Unassembled WGS sequence"/>
</dbReference>
<feature type="compositionally biased region" description="Polar residues" evidence="1">
    <location>
        <begin position="372"/>
        <end position="381"/>
    </location>
</feature>
<dbReference type="PANTHER" id="PTHR48079:SF3">
    <property type="entry name" value="NAD-DEPENDENT EPIMERASE_DEHYDRATASE DOMAIN-CONTAINING PROTEIN"/>
    <property type="match status" value="1"/>
</dbReference>
<feature type="compositionally biased region" description="Polar residues" evidence="1">
    <location>
        <begin position="267"/>
        <end position="276"/>
    </location>
</feature>
<reference evidence="2 3" key="1">
    <citation type="submission" date="2018-11" db="EMBL/GenBank/DDBJ databases">
        <title>Genome sequence of Apiotrichum porosum DSM 27194.</title>
        <authorList>
            <person name="Aliyu H."/>
            <person name="Gorte O."/>
            <person name="Ochsenreither K."/>
        </authorList>
    </citation>
    <scope>NUCLEOTIDE SEQUENCE [LARGE SCALE GENOMIC DNA]</scope>
    <source>
        <strain evidence="2 3">DSM 27194</strain>
    </source>
</reference>
<dbReference type="STRING" id="105984.A0A427XWV5"/>
<dbReference type="AlphaFoldDB" id="A0A427XWV5"/>
<protein>
    <recommendedName>
        <fullName evidence="4">NAD-dependent epimerase/dehydratase domain-containing protein</fullName>
    </recommendedName>
</protein>
<keyword evidence="3" id="KW-1185">Reference proteome</keyword>
<dbReference type="GeneID" id="39591599"/>
<dbReference type="SUPFAM" id="SSF51735">
    <property type="entry name" value="NAD(P)-binding Rossmann-fold domains"/>
    <property type="match status" value="1"/>
</dbReference>
<dbReference type="OrthoDB" id="10000533at2759"/>
<evidence type="ECO:0008006" key="4">
    <source>
        <dbReference type="Google" id="ProtNLM"/>
    </source>
</evidence>